<name>A0ABS3KUB3_9PROT</name>
<evidence type="ECO:0000313" key="2">
    <source>
        <dbReference type="Proteomes" id="UP001518989"/>
    </source>
</evidence>
<dbReference type="Proteomes" id="UP001518989">
    <property type="component" value="Unassembled WGS sequence"/>
</dbReference>
<dbReference type="EMBL" id="JACTNG010000012">
    <property type="protein sequence ID" value="MBO1081070.1"/>
    <property type="molecule type" value="Genomic_DNA"/>
</dbReference>
<dbReference type="RefSeq" id="WP_207419249.1">
    <property type="nucleotide sequence ID" value="NZ_CP061177.1"/>
</dbReference>
<sequence>MPPSPQATRSLVPHPSRRLAAAVAGWHRALLNAQAAGHPAGGNPYALLQAVMHDPDFAWLRKLSDLILRIDEANAKGATPSATDMQGFLATATGLAEGEDAEFHDRQQGFLMRPDVAKAQGELQAVLAELRQDARQ</sequence>
<keyword evidence="2" id="KW-1185">Reference proteome</keyword>
<gene>
    <name evidence="1" type="ORF">IAI61_18690</name>
</gene>
<organism evidence="1 2">
    <name type="scientific">Roseomonas haemaphysalidis</name>
    <dbReference type="NCBI Taxonomy" id="2768162"/>
    <lineage>
        <taxon>Bacteria</taxon>
        <taxon>Pseudomonadati</taxon>
        <taxon>Pseudomonadota</taxon>
        <taxon>Alphaproteobacteria</taxon>
        <taxon>Acetobacterales</taxon>
        <taxon>Roseomonadaceae</taxon>
        <taxon>Roseomonas</taxon>
    </lineage>
</organism>
<evidence type="ECO:0008006" key="3">
    <source>
        <dbReference type="Google" id="ProtNLM"/>
    </source>
</evidence>
<reference evidence="1 2" key="1">
    <citation type="submission" date="2020-09" db="EMBL/GenBank/DDBJ databases">
        <title>Roseomonas.</title>
        <authorList>
            <person name="Zhu W."/>
        </authorList>
    </citation>
    <scope>NUCLEOTIDE SEQUENCE [LARGE SCALE GENOMIC DNA]</scope>
    <source>
        <strain evidence="1 2">573</strain>
    </source>
</reference>
<evidence type="ECO:0000313" key="1">
    <source>
        <dbReference type="EMBL" id="MBO1081070.1"/>
    </source>
</evidence>
<protein>
    <recommendedName>
        <fullName evidence="3">Poly(3-hydroxyalkanoate) polymerase subunit PhaE</fullName>
    </recommendedName>
</protein>
<proteinExistence type="predicted"/>
<accession>A0ABS3KUB3</accession>
<comment type="caution">
    <text evidence="1">The sequence shown here is derived from an EMBL/GenBank/DDBJ whole genome shotgun (WGS) entry which is preliminary data.</text>
</comment>